<dbReference type="InterPro" id="IPR000014">
    <property type="entry name" value="PAS"/>
</dbReference>
<keyword evidence="9" id="KW-1133">Transmembrane helix</keyword>
<dbReference type="PROSITE" id="PS50109">
    <property type="entry name" value="HIS_KIN"/>
    <property type="match status" value="1"/>
</dbReference>
<dbReference type="PROSITE" id="PS50113">
    <property type="entry name" value="PAC"/>
    <property type="match status" value="1"/>
</dbReference>
<proteinExistence type="predicted"/>
<dbReference type="PANTHER" id="PTHR43065">
    <property type="entry name" value="SENSOR HISTIDINE KINASE"/>
    <property type="match status" value="1"/>
</dbReference>
<dbReference type="Pfam" id="PF02518">
    <property type="entry name" value="HATPase_c"/>
    <property type="match status" value="1"/>
</dbReference>
<dbReference type="Proteomes" id="UP000199073">
    <property type="component" value="Unassembled WGS sequence"/>
</dbReference>
<dbReference type="OrthoDB" id="9769169at2"/>
<keyword evidence="6" id="KW-0418">Kinase</keyword>
<dbReference type="Pfam" id="PF08447">
    <property type="entry name" value="PAS_3"/>
    <property type="match status" value="1"/>
</dbReference>
<dbReference type="CDD" id="cd00130">
    <property type="entry name" value="PAS"/>
    <property type="match status" value="1"/>
</dbReference>
<evidence type="ECO:0000256" key="3">
    <source>
        <dbReference type="ARBA" id="ARBA00022553"/>
    </source>
</evidence>
<dbReference type="InterPro" id="IPR003594">
    <property type="entry name" value="HATPase_dom"/>
</dbReference>
<dbReference type="InterPro" id="IPR004358">
    <property type="entry name" value="Sig_transdc_His_kin-like_C"/>
</dbReference>
<dbReference type="InterPro" id="IPR005467">
    <property type="entry name" value="His_kinase_dom"/>
</dbReference>
<accession>A0A1H0VXC9</accession>
<keyword evidence="5" id="KW-0547">Nucleotide-binding</keyword>
<keyword evidence="9" id="KW-0472">Membrane</keyword>
<evidence type="ECO:0000256" key="2">
    <source>
        <dbReference type="ARBA" id="ARBA00012438"/>
    </source>
</evidence>
<dbReference type="EC" id="2.7.13.3" evidence="2"/>
<evidence type="ECO:0000256" key="5">
    <source>
        <dbReference type="ARBA" id="ARBA00022741"/>
    </source>
</evidence>
<evidence type="ECO:0000256" key="8">
    <source>
        <dbReference type="ARBA" id="ARBA00023012"/>
    </source>
</evidence>
<dbReference type="InterPro" id="IPR000700">
    <property type="entry name" value="PAS-assoc_C"/>
</dbReference>
<dbReference type="SMART" id="SM00387">
    <property type="entry name" value="HATPase_c"/>
    <property type="match status" value="1"/>
</dbReference>
<feature type="domain" description="PAC" evidence="13">
    <location>
        <begin position="559"/>
        <end position="611"/>
    </location>
</feature>
<name>A0A1H0VXC9_9BACT</name>
<dbReference type="EMBL" id="FNJI01000072">
    <property type="protein sequence ID" value="SDP82931.1"/>
    <property type="molecule type" value="Genomic_DNA"/>
</dbReference>
<evidence type="ECO:0000259" key="11">
    <source>
        <dbReference type="PROSITE" id="PS50109"/>
    </source>
</evidence>
<dbReference type="PANTHER" id="PTHR43065:SF46">
    <property type="entry name" value="C4-DICARBOXYLATE TRANSPORT SENSOR PROTEIN DCTB"/>
    <property type="match status" value="1"/>
</dbReference>
<feature type="transmembrane region" description="Helical" evidence="9">
    <location>
        <begin position="7"/>
        <end position="25"/>
    </location>
</feature>
<sequence length="917" mass="103719">MSSRSSKCIYVTLLIVFCGIIYLHYRAIKDRATLVNNHYQLLHVESTIWKSVFETYLQERKWDLQELAKNNLVQGYLLERSPGKVARNGVTVTDDMLRSAFVNVMCPADNSNILFSSLMLLDREESEILHIGTQFSRSEWPDNKKHLYRKQQIKIFTTSSNLDVLEMTSPVTLQGHITGWLVGQISLQLLSRLPLEISSTEPSLNHPLNVVALKGPSRIYTADLPKAARVNIEELLEVTTKTTNQLDSMTRIDWYGEQYVVLPLSFQKLPLRLVNISRFPGTVTTINNMQSHIVLGLLLLLFVVFSGWLLIRWHSEENGVSSKGASLGDLEKEGRDLLLIQKGEQHEMMQGMLHSREISLHGWLESVPDLIFVQDVNLAIIDCNVTFEHFVGLAKSYIIGKSPKDIFTDPDKLKLVEKYSEEVIREGNVIQTEEAFRKKSGNTYFYNCVKAPLRSSGGYLEGVIGIFRNVTDNRWSTAGYNARKDQPALPMEAFPIGLWDVGVSLDGLNFQHVDTLLGYESGQFSDLDLKSYFNLVCLEDKRKITRKIGKFIKGRSDTFECEFRMRHKEGHWIWLLALGQNLGDNGGESRKAGGILLDITLRKNAETRLIHLNNTLEKAFAERTKELECAHSRLLNNEKMAAIGLLASGVAHELRNPINFIQMNFAILREYTEDLISLYDLQKKILKRFDDRQSLVLAEKIESEEKKINLKLMLSDMPSLFDETSKGFERVNHIVRAMRNFNRQNGEENFEEIAVNSCIEDTLIIARNEYKYFAEIETNLGNIPPVMANREQINQVFLNLILNAVQAIGSKGKSSDINGYIYIETTTDGNFIYCTIRDNGPGIHEDALSHVFEPFFTTKGSKGGTGLGLSISYDIVVNKHQGDFTVDNHVAGGAIFKICLPINPAADSSSGRSLDNV</sequence>
<evidence type="ECO:0000259" key="13">
    <source>
        <dbReference type="PROSITE" id="PS50113"/>
    </source>
</evidence>
<keyword evidence="9" id="KW-0812">Transmembrane</keyword>
<dbReference type="PROSITE" id="PS50112">
    <property type="entry name" value="PAS"/>
    <property type="match status" value="1"/>
</dbReference>
<dbReference type="InterPro" id="IPR035965">
    <property type="entry name" value="PAS-like_dom_sf"/>
</dbReference>
<dbReference type="InterPro" id="IPR003661">
    <property type="entry name" value="HisK_dim/P_dom"/>
</dbReference>
<keyword evidence="8" id="KW-0902">Two-component regulatory system</keyword>
<comment type="catalytic activity">
    <reaction evidence="1">
        <text>ATP + protein L-histidine = ADP + protein N-phospho-L-histidine.</text>
        <dbReference type="EC" id="2.7.13.3"/>
    </reaction>
</comment>
<dbReference type="Gene3D" id="3.30.450.20">
    <property type="entry name" value="PAS domain"/>
    <property type="match status" value="2"/>
</dbReference>
<dbReference type="Gene3D" id="3.30.565.10">
    <property type="entry name" value="Histidine kinase-like ATPase, C-terminal domain"/>
    <property type="match status" value="1"/>
</dbReference>
<feature type="domain" description="Histidine kinase" evidence="11">
    <location>
        <begin position="649"/>
        <end position="904"/>
    </location>
</feature>
<dbReference type="InterPro" id="IPR036890">
    <property type="entry name" value="HATPase_C_sf"/>
</dbReference>
<dbReference type="GO" id="GO:0006629">
    <property type="term" value="P:lipid metabolic process"/>
    <property type="evidence" value="ECO:0007669"/>
    <property type="project" value="InterPro"/>
</dbReference>
<evidence type="ECO:0000256" key="9">
    <source>
        <dbReference type="SAM" id="Phobius"/>
    </source>
</evidence>
<dbReference type="InterPro" id="IPR036097">
    <property type="entry name" value="HisK_dim/P_sf"/>
</dbReference>
<dbReference type="GO" id="GO:0000155">
    <property type="term" value="F:phosphorelay sensor kinase activity"/>
    <property type="evidence" value="ECO:0007669"/>
    <property type="project" value="InterPro"/>
</dbReference>
<dbReference type="InterPro" id="IPR001610">
    <property type="entry name" value="PAC"/>
</dbReference>
<dbReference type="SMART" id="SM00091">
    <property type="entry name" value="PAS"/>
    <property type="match status" value="1"/>
</dbReference>
<dbReference type="SMART" id="SM00086">
    <property type="entry name" value="PAC"/>
    <property type="match status" value="2"/>
</dbReference>
<dbReference type="GO" id="GO:0004435">
    <property type="term" value="F:phosphatidylinositol-4,5-bisphosphate phospholipase C activity"/>
    <property type="evidence" value="ECO:0007669"/>
    <property type="project" value="InterPro"/>
</dbReference>
<feature type="domain" description="PAS" evidence="12">
    <location>
        <begin position="364"/>
        <end position="427"/>
    </location>
</feature>
<dbReference type="InterPro" id="IPR001711">
    <property type="entry name" value="PLipase_C_Pinositol-sp_Y"/>
</dbReference>
<evidence type="ECO:0000256" key="4">
    <source>
        <dbReference type="ARBA" id="ARBA00022679"/>
    </source>
</evidence>
<dbReference type="CDD" id="cd00082">
    <property type="entry name" value="HisKA"/>
    <property type="match status" value="1"/>
</dbReference>
<dbReference type="AlphaFoldDB" id="A0A1H0VXC9"/>
<gene>
    <name evidence="14" type="ORF">SAMN05660330_04288</name>
</gene>
<organism evidence="14 15">
    <name type="scientific">Desulforhopalus singaporensis</name>
    <dbReference type="NCBI Taxonomy" id="91360"/>
    <lineage>
        <taxon>Bacteria</taxon>
        <taxon>Pseudomonadati</taxon>
        <taxon>Thermodesulfobacteriota</taxon>
        <taxon>Desulfobulbia</taxon>
        <taxon>Desulfobulbales</taxon>
        <taxon>Desulfocapsaceae</taxon>
        <taxon>Desulforhopalus</taxon>
    </lineage>
</organism>
<evidence type="ECO:0000259" key="12">
    <source>
        <dbReference type="PROSITE" id="PS50112"/>
    </source>
</evidence>
<dbReference type="PRINTS" id="PR00344">
    <property type="entry name" value="BCTRLSENSOR"/>
</dbReference>
<dbReference type="GO" id="GO:0005524">
    <property type="term" value="F:ATP binding"/>
    <property type="evidence" value="ECO:0007669"/>
    <property type="project" value="UniProtKB-KW"/>
</dbReference>
<dbReference type="PROSITE" id="PS50008">
    <property type="entry name" value="PIPLC_Y_DOMAIN"/>
    <property type="match status" value="1"/>
</dbReference>
<keyword evidence="15" id="KW-1185">Reference proteome</keyword>
<dbReference type="Pfam" id="PF13426">
    <property type="entry name" value="PAS_9"/>
    <property type="match status" value="1"/>
</dbReference>
<dbReference type="NCBIfam" id="TIGR00229">
    <property type="entry name" value="sensory_box"/>
    <property type="match status" value="2"/>
</dbReference>
<keyword evidence="3" id="KW-0597">Phosphoprotein</keyword>
<evidence type="ECO:0000259" key="10">
    <source>
        <dbReference type="PROSITE" id="PS50008"/>
    </source>
</evidence>
<feature type="transmembrane region" description="Helical" evidence="9">
    <location>
        <begin position="293"/>
        <end position="311"/>
    </location>
</feature>
<evidence type="ECO:0000313" key="14">
    <source>
        <dbReference type="EMBL" id="SDP82931.1"/>
    </source>
</evidence>
<keyword evidence="7" id="KW-0067">ATP-binding</keyword>
<dbReference type="Gene3D" id="1.10.287.130">
    <property type="match status" value="1"/>
</dbReference>
<dbReference type="SUPFAM" id="SSF47384">
    <property type="entry name" value="Homodimeric domain of signal transducing histidine kinase"/>
    <property type="match status" value="1"/>
</dbReference>
<evidence type="ECO:0000256" key="7">
    <source>
        <dbReference type="ARBA" id="ARBA00022840"/>
    </source>
</evidence>
<reference evidence="14 15" key="1">
    <citation type="submission" date="2016-10" db="EMBL/GenBank/DDBJ databases">
        <authorList>
            <person name="de Groot N.N."/>
        </authorList>
    </citation>
    <scope>NUCLEOTIDE SEQUENCE [LARGE SCALE GENOMIC DNA]</scope>
    <source>
        <strain evidence="14 15">DSM 12130</strain>
    </source>
</reference>
<feature type="domain" description="PI-PLC Y-box" evidence="10">
    <location>
        <begin position="495"/>
        <end position="524"/>
    </location>
</feature>
<dbReference type="SUPFAM" id="SSF55874">
    <property type="entry name" value="ATPase domain of HSP90 chaperone/DNA topoisomerase II/histidine kinase"/>
    <property type="match status" value="1"/>
</dbReference>
<dbReference type="SUPFAM" id="SSF55785">
    <property type="entry name" value="PYP-like sensor domain (PAS domain)"/>
    <property type="match status" value="2"/>
</dbReference>
<dbReference type="InterPro" id="IPR013655">
    <property type="entry name" value="PAS_fold_3"/>
</dbReference>
<evidence type="ECO:0000256" key="6">
    <source>
        <dbReference type="ARBA" id="ARBA00022777"/>
    </source>
</evidence>
<dbReference type="STRING" id="91360.SAMN05660330_04288"/>
<protein>
    <recommendedName>
        <fullName evidence="2">histidine kinase</fullName>
        <ecNumber evidence="2">2.7.13.3</ecNumber>
    </recommendedName>
</protein>
<evidence type="ECO:0000313" key="15">
    <source>
        <dbReference type="Proteomes" id="UP000199073"/>
    </source>
</evidence>
<evidence type="ECO:0000256" key="1">
    <source>
        <dbReference type="ARBA" id="ARBA00000085"/>
    </source>
</evidence>
<keyword evidence="4" id="KW-0808">Transferase</keyword>